<proteinExistence type="predicted"/>
<dbReference type="InterPro" id="IPR006640">
    <property type="entry name" value="SprT-like_domain"/>
</dbReference>
<reference evidence="2 3" key="1">
    <citation type="submission" date="2018-06" db="EMBL/GenBank/DDBJ databases">
        <title>Whole genome sequencing of a novel hydrocarbon degrading bacterial strain, PW21 isolated from oil contaminated produced water sample.</title>
        <authorList>
            <person name="Nagkirti P."/>
            <person name="Shaikh A."/>
            <person name="Gowdaman V."/>
            <person name="Engineer A.E."/>
            <person name="Dagar S."/>
            <person name="Dhakephalkar P.K."/>
        </authorList>
    </citation>
    <scope>NUCLEOTIDE SEQUENCE [LARGE SCALE GENOMIC DNA]</scope>
    <source>
        <strain evidence="2 3">PW21</strain>
    </source>
</reference>
<comment type="caution">
    <text evidence="2">The sequence shown here is derived from an EMBL/GenBank/DDBJ whole genome shotgun (WGS) entry which is preliminary data.</text>
</comment>
<dbReference type="EMBL" id="QKWH01000008">
    <property type="protein sequence ID" value="PZR52640.1"/>
    <property type="molecule type" value="Genomic_DNA"/>
</dbReference>
<protein>
    <submittedName>
        <fullName evidence="2">SprT domain-containing protein</fullName>
    </submittedName>
</protein>
<accession>A0A2W5WN93</accession>
<name>A0A2W5WN93_9MICO</name>
<sequence>MELTAAAALGRRLMDEHGLRGWELGWDHARRRAGQCRHDLRRITLSRHLTALYDETQVRDTVLHEIAHALVGPRHGHDAVWRAQALRIGGSGRRTTDPGAPAVEGDWVGVCPAGHRVTRFRRPSRPLACGRCGPRFDPANLFSWWHRGVPVRAAGGRRGR</sequence>
<dbReference type="AlphaFoldDB" id="A0A2W5WN93"/>
<dbReference type="SMART" id="SM00731">
    <property type="entry name" value="SprT"/>
    <property type="match status" value="1"/>
</dbReference>
<dbReference type="Proteomes" id="UP000248783">
    <property type="component" value="Unassembled WGS sequence"/>
</dbReference>
<dbReference type="Pfam" id="PF10263">
    <property type="entry name" value="SprT-like"/>
    <property type="match status" value="1"/>
</dbReference>
<organism evidence="2 3">
    <name type="scientific">Xylanimonas oleitrophica</name>
    <dbReference type="NCBI Taxonomy" id="2607479"/>
    <lineage>
        <taxon>Bacteria</taxon>
        <taxon>Bacillati</taxon>
        <taxon>Actinomycetota</taxon>
        <taxon>Actinomycetes</taxon>
        <taxon>Micrococcales</taxon>
        <taxon>Promicromonosporaceae</taxon>
        <taxon>Xylanimonas</taxon>
    </lineage>
</organism>
<feature type="domain" description="SprT-like" evidence="1">
    <location>
        <begin position="1"/>
        <end position="139"/>
    </location>
</feature>
<evidence type="ECO:0000259" key="1">
    <source>
        <dbReference type="SMART" id="SM00731"/>
    </source>
</evidence>
<gene>
    <name evidence="2" type="ORF">DNL40_11055</name>
</gene>
<dbReference type="RefSeq" id="WP_111251315.1">
    <property type="nucleotide sequence ID" value="NZ_QKWH01000008.1"/>
</dbReference>
<evidence type="ECO:0000313" key="3">
    <source>
        <dbReference type="Proteomes" id="UP000248783"/>
    </source>
</evidence>
<evidence type="ECO:0000313" key="2">
    <source>
        <dbReference type="EMBL" id="PZR52640.1"/>
    </source>
</evidence>
<dbReference type="GO" id="GO:0006950">
    <property type="term" value="P:response to stress"/>
    <property type="evidence" value="ECO:0007669"/>
    <property type="project" value="UniProtKB-ARBA"/>
</dbReference>
<keyword evidence="3" id="KW-1185">Reference proteome</keyword>